<accession>A0A0C2NEL6</accession>
<organism evidence="1 2">
    <name type="scientific">Thelohanellus kitauei</name>
    <name type="common">Myxosporean</name>
    <dbReference type="NCBI Taxonomy" id="669202"/>
    <lineage>
        <taxon>Eukaryota</taxon>
        <taxon>Metazoa</taxon>
        <taxon>Cnidaria</taxon>
        <taxon>Myxozoa</taxon>
        <taxon>Myxosporea</taxon>
        <taxon>Bivalvulida</taxon>
        <taxon>Platysporina</taxon>
        <taxon>Myxobolidae</taxon>
        <taxon>Thelohanellus</taxon>
    </lineage>
</organism>
<name>A0A0C2NEL6_THEKT</name>
<dbReference type="EMBL" id="JWZT01000244">
    <property type="protein sequence ID" value="KII74805.1"/>
    <property type="molecule type" value="Genomic_DNA"/>
</dbReference>
<reference evidence="1 2" key="1">
    <citation type="journal article" date="2014" name="Genome Biol. Evol.">
        <title>The genome of the myxosporean Thelohanellus kitauei shows adaptations to nutrient acquisition within its fish host.</title>
        <authorList>
            <person name="Yang Y."/>
            <person name="Xiong J."/>
            <person name="Zhou Z."/>
            <person name="Huo F."/>
            <person name="Miao W."/>
            <person name="Ran C."/>
            <person name="Liu Y."/>
            <person name="Zhang J."/>
            <person name="Feng J."/>
            <person name="Wang M."/>
            <person name="Wang M."/>
            <person name="Wang L."/>
            <person name="Yao B."/>
        </authorList>
    </citation>
    <scope>NUCLEOTIDE SEQUENCE [LARGE SCALE GENOMIC DNA]</scope>
    <source>
        <strain evidence="1">Wuqing</strain>
    </source>
</reference>
<comment type="caution">
    <text evidence="1">The sequence shown here is derived from an EMBL/GenBank/DDBJ whole genome shotgun (WGS) entry which is preliminary data.</text>
</comment>
<proteinExistence type="predicted"/>
<evidence type="ECO:0000313" key="1">
    <source>
        <dbReference type="EMBL" id="KII74805.1"/>
    </source>
</evidence>
<dbReference type="AlphaFoldDB" id="A0A0C2NEL6"/>
<protein>
    <submittedName>
        <fullName evidence="1">Uncharacterized protein</fullName>
    </submittedName>
</protein>
<sequence>MPPVVSTSRGPVAAPLKDLDPKLKVLSWVKTSGTGTFFLTVWMIEHKPVLIARLPSGIISISLAGEGLIARPKCGCNTCCLIFLCLKCWLQPLTQTLKVTDISAERCSFELLKSILSQANVKGKRQVRHSSHLSSQTDFEKMPLCNNSYWTSIHHLRFLINCIDFYLNHTRWQ</sequence>
<gene>
    <name evidence="1" type="ORF">RF11_04908</name>
</gene>
<evidence type="ECO:0000313" key="2">
    <source>
        <dbReference type="Proteomes" id="UP000031668"/>
    </source>
</evidence>
<dbReference type="Proteomes" id="UP000031668">
    <property type="component" value="Unassembled WGS sequence"/>
</dbReference>
<keyword evidence="2" id="KW-1185">Reference proteome</keyword>